<feature type="signal peptide" evidence="1">
    <location>
        <begin position="1"/>
        <end position="23"/>
    </location>
</feature>
<dbReference type="OrthoDB" id="3260409at2759"/>
<dbReference type="STRING" id="983506.L8WPK8"/>
<dbReference type="AlphaFoldDB" id="L8WPK8"/>
<dbReference type="HOGENOM" id="CLU_1455331_0_0_1"/>
<evidence type="ECO:0008006" key="4">
    <source>
        <dbReference type="Google" id="ProtNLM"/>
    </source>
</evidence>
<comment type="caution">
    <text evidence="2">The sequence shown here is derived from an EMBL/GenBank/DDBJ whole genome shotgun (WGS) entry which is preliminary data.</text>
</comment>
<name>L8WPK8_THACA</name>
<proteinExistence type="predicted"/>
<accession>L8WPK8</accession>
<organism evidence="2 3">
    <name type="scientific">Thanatephorus cucumeris (strain AG1-IA)</name>
    <name type="common">Rice sheath blight fungus</name>
    <name type="synonym">Rhizoctonia solani</name>
    <dbReference type="NCBI Taxonomy" id="983506"/>
    <lineage>
        <taxon>Eukaryota</taxon>
        <taxon>Fungi</taxon>
        <taxon>Dikarya</taxon>
        <taxon>Basidiomycota</taxon>
        <taxon>Agaricomycotina</taxon>
        <taxon>Agaricomycetes</taxon>
        <taxon>Cantharellales</taxon>
        <taxon>Ceratobasidiaceae</taxon>
        <taxon>Rhizoctonia</taxon>
        <taxon>Rhizoctonia solani AG-1</taxon>
    </lineage>
</organism>
<dbReference type="Proteomes" id="UP000011668">
    <property type="component" value="Unassembled WGS sequence"/>
</dbReference>
<evidence type="ECO:0000256" key="1">
    <source>
        <dbReference type="SAM" id="SignalP"/>
    </source>
</evidence>
<keyword evidence="3" id="KW-1185">Reference proteome</keyword>
<dbReference type="EMBL" id="AFRT01002075">
    <property type="protein sequence ID" value="ELU38703.1"/>
    <property type="molecule type" value="Genomic_DNA"/>
</dbReference>
<keyword evidence="1" id="KW-0732">Signal</keyword>
<protein>
    <recommendedName>
        <fullName evidence="4">Hydrophobin domain-containing protein</fullName>
    </recommendedName>
</protein>
<reference evidence="2 3" key="1">
    <citation type="journal article" date="2013" name="Nat. Commun.">
        <title>The evolution and pathogenic mechanisms of the rice sheath blight pathogen.</title>
        <authorList>
            <person name="Zheng A."/>
            <person name="Lin R."/>
            <person name="Xu L."/>
            <person name="Qin P."/>
            <person name="Tang C."/>
            <person name="Ai P."/>
            <person name="Zhang D."/>
            <person name="Liu Y."/>
            <person name="Sun Z."/>
            <person name="Feng H."/>
            <person name="Wang Y."/>
            <person name="Chen Y."/>
            <person name="Liang X."/>
            <person name="Fu R."/>
            <person name="Li Q."/>
            <person name="Zhang J."/>
            <person name="Yu X."/>
            <person name="Xie Z."/>
            <person name="Ding L."/>
            <person name="Guan P."/>
            <person name="Tang J."/>
            <person name="Liang Y."/>
            <person name="Wang S."/>
            <person name="Deng Q."/>
            <person name="Li S."/>
            <person name="Zhu J."/>
            <person name="Wang L."/>
            <person name="Liu H."/>
            <person name="Li P."/>
        </authorList>
    </citation>
    <scope>NUCLEOTIDE SEQUENCE [LARGE SCALE GENOMIC DNA]</scope>
    <source>
        <strain evidence="3">AG-1 IA</strain>
    </source>
</reference>
<evidence type="ECO:0000313" key="3">
    <source>
        <dbReference type="Proteomes" id="UP000011668"/>
    </source>
</evidence>
<evidence type="ECO:0000313" key="2">
    <source>
        <dbReference type="EMBL" id="ELU38703.1"/>
    </source>
</evidence>
<feature type="chain" id="PRO_5003997436" description="Hydrophobin domain-containing protein" evidence="1">
    <location>
        <begin position="24"/>
        <end position="186"/>
    </location>
</feature>
<gene>
    <name evidence="2" type="ORF">AG1IA_07267</name>
</gene>
<sequence length="186" mass="20766">MKKNDTIILALASLFTAARTTLAQQTSLQCHDPVMTRWMLNSAGETPCQVLQDVMQICNPSYAVDWLTPSYSCDNSPTAMTAACCCGSPTFALFSACCYDPIIRSRTDQVNIPLWAHMVPSAGRWDLTGVYCSPGSDKLSNTKCQHLILCSHHRHYCWFGPRNFPYVYPRSASFMGNNWARLSPEP</sequence>